<dbReference type="SUPFAM" id="SSF56436">
    <property type="entry name" value="C-type lectin-like"/>
    <property type="match status" value="1"/>
</dbReference>
<protein>
    <recommendedName>
        <fullName evidence="1">C-type lectin domain-containing protein</fullName>
    </recommendedName>
</protein>
<sequence>MCTNDLISSTHLVAGHGMLIEIQDRLKQDYIVRLLAKRPNVTSIWIGLTDSETEGATAEGQWKWASGHQKLSSFKVC</sequence>
<gene>
    <name evidence="2" type="ORF">DPMN_128916</name>
</gene>
<dbReference type="InterPro" id="IPR016186">
    <property type="entry name" value="C-type_lectin-like/link_sf"/>
</dbReference>
<organism evidence="2 3">
    <name type="scientific">Dreissena polymorpha</name>
    <name type="common">Zebra mussel</name>
    <name type="synonym">Mytilus polymorpha</name>
    <dbReference type="NCBI Taxonomy" id="45954"/>
    <lineage>
        <taxon>Eukaryota</taxon>
        <taxon>Metazoa</taxon>
        <taxon>Spiralia</taxon>
        <taxon>Lophotrochozoa</taxon>
        <taxon>Mollusca</taxon>
        <taxon>Bivalvia</taxon>
        <taxon>Autobranchia</taxon>
        <taxon>Heteroconchia</taxon>
        <taxon>Euheterodonta</taxon>
        <taxon>Imparidentia</taxon>
        <taxon>Neoheterodontei</taxon>
        <taxon>Myida</taxon>
        <taxon>Dreissenoidea</taxon>
        <taxon>Dreissenidae</taxon>
        <taxon>Dreissena</taxon>
    </lineage>
</organism>
<reference evidence="2" key="1">
    <citation type="journal article" date="2019" name="bioRxiv">
        <title>The Genome of the Zebra Mussel, Dreissena polymorpha: A Resource for Invasive Species Research.</title>
        <authorList>
            <person name="McCartney M.A."/>
            <person name="Auch B."/>
            <person name="Kono T."/>
            <person name="Mallez S."/>
            <person name="Zhang Y."/>
            <person name="Obille A."/>
            <person name="Becker A."/>
            <person name="Abrahante J.E."/>
            <person name="Garbe J."/>
            <person name="Badalamenti J.P."/>
            <person name="Herman A."/>
            <person name="Mangelson H."/>
            <person name="Liachko I."/>
            <person name="Sullivan S."/>
            <person name="Sone E.D."/>
            <person name="Koren S."/>
            <person name="Silverstein K.A.T."/>
            <person name="Beckman K.B."/>
            <person name="Gohl D.M."/>
        </authorList>
    </citation>
    <scope>NUCLEOTIDE SEQUENCE</scope>
    <source>
        <strain evidence="2">Duluth1</strain>
        <tissue evidence="2">Whole animal</tissue>
    </source>
</reference>
<comment type="caution">
    <text evidence="2">The sequence shown here is derived from an EMBL/GenBank/DDBJ whole genome shotgun (WGS) entry which is preliminary data.</text>
</comment>
<name>A0A9D4H1P8_DREPO</name>
<dbReference type="InterPro" id="IPR016187">
    <property type="entry name" value="CTDL_fold"/>
</dbReference>
<proteinExistence type="predicted"/>
<evidence type="ECO:0000313" key="2">
    <source>
        <dbReference type="EMBL" id="KAH3826988.1"/>
    </source>
</evidence>
<feature type="domain" description="C-type lectin" evidence="1">
    <location>
        <begin position="1"/>
        <end position="75"/>
    </location>
</feature>
<evidence type="ECO:0000313" key="3">
    <source>
        <dbReference type="Proteomes" id="UP000828390"/>
    </source>
</evidence>
<dbReference type="PROSITE" id="PS50041">
    <property type="entry name" value="C_TYPE_LECTIN_2"/>
    <property type="match status" value="1"/>
</dbReference>
<reference evidence="2" key="2">
    <citation type="submission" date="2020-11" db="EMBL/GenBank/DDBJ databases">
        <authorList>
            <person name="McCartney M.A."/>
            <person name="Auch B."/>
            <person name="Kono T."/>
            <person name="Mallez S."/>
            <person name="Becker A."/>
            <person name="Gohl D.M."/>
            <person name="Silverstein K.A.T."/>
            <person name="Koren S."/>
            <person name="Bechman K.B."/>
            <person name="Herman A."/>
            <person name="Abrahante J.E."/>
            <person name="Garbe J."/>
        </authorList>
    </citation>
    <scope>NUCLEOTIDE SEQUENCE</scope>
    <source>
        <strain evidence="2">Duluth1</strain>
        <tissue evidence="2">Whole animal</tissue>
    </source>
</reference>
<evidence type="ECO:0000259" key="1">
    <source>
        <dbReference type="PROSITE" id="PS50041"/>
    </source>
</evidence>
<keyword evidence="3" id="KW-1185">Reference proteome</keyword>
<dbReference type="Gene3D" id="3.10.100.10">
    <property type="entry name" value="Mannose-Binding Protein A, subunit A"/>
    <property type="match status" value="1"/>
</dbReference>
<dbReference type="InterPro" id="IPR001304">
    <property type="entry name" value="C-type_lectin-like"/>
</dbReference>
<dbReference type="AlphaFoldDB" id="A0A9D4H1P8"/>
<accession>A0A9D4H1P8</accession>
<dbReference type="EMBL" id="JAIWYP010000005">
    <property type="protein sequence ID" value="KAH3826988.1"/>
    <property type="molecule type" value="Genomic_DNA"/>
</dbReference>
<dbReference type="Proteomes" id="UP000828390">
    <property type="component" value="Unassembled WGS sequence"/>
</dbReference>